<evidence type="ECO:0000256" key="3">
    <source>
        <dbReference type="ARBA" id="ARBA00023082"/>
    </source>
</evidence>
<proteinExistence type="inferred from homology"/>
<dbReference type="InterPro" id="IPR039425">
    <property type="entry name" value="RNA_pol_sigma-70-like"/>
</dbReference>
<sequence>MVPGHPNSHDSCALNPGREIETLYREHQPWLRNWLRGKLGCPADASDLSQDSFLRLLTVDLSLLQEPRAYLLVIANRLMINRHRRRQLEADVLRQVAHTVETQNQQGPAEIVAARDLLHQVLMMLTEELPDKPRKAFLWARTEGMSYREIAERLDVSQSSVKQYIARALVHCHARLYDDFRDHGQ</sequence>
<dbReference type="Proteomes" id="UP001269819">
    <property type="component" value="Unassembled WGS sequence"/>
</dbReference>
<protein>
    <submittedName>
        <fullName evidence="7">Sigma-70 family RNA polymerase sigma factor</fullName>
    </submittedName>
</protein>
<dbReference type="Gene3D" id="1.10.1740.10">
    <property type="match status" value="1"/>
</dbReference>
<comment type="similarity">
    <text evidence="1">Belongs to the sigma-70 factor family. ECF subfamily.</text>
</comment>
<evidence type="ECO:0000259" key="5">
    <source>
        <dbReference type="Pfam" id="PF04542"/>
    </source>
</evidence>
<evidence type="ECO:0000259" key="6">
    <source>
        <dbReference type="Pfam" id="PF08281"/>
    </source>
</evidence>
<dbReference type="Pfam" id="PF04542">
    <property type="entry name" value="Sigma70_r2"/>
    <property type="match status" value="1"/>
</dbReference>
<evidence type="ECO:0000313" key="8">
    <source>
        <dbReference type="Proteomes" id="UP001269819"/>
    </source>
</evidence>
<evidence type="ECO:0000256" key="4">
    <source>
        <dbReference type="ARBA" id="ARBA00023163"/>
    </source>
</evidence>
<accession>A0ABU3VVP6</accession>
<feature type="domain" description="RNA polymerase sigma factor 70 region 4 type 2" evidence="6">
    <location>
        <begin position="120"/>
        <end position="172"/>
    </location>
</feature>
<keyword evidence="2" id="KW-0805">Transcription regulation</keyword>
<dbReference type="InterPro" id="IPR013324">
    <property type="entry name" value="RNA_pol_sigma_r3/r4-like"/>
</dbReference>
<gene>
    <name evidence="7" type="ORF">RYS15_06635</name>
</gene>
<dbReference type="NCBIfam" id="TIGR02937">
    <property type="entry name" value="sigma70-ECF"/>
    <property type="match status" value="1"/>
</dbReference>
<evidence type="ECO:0000313" key="7">
    <source>
        <dbReference type="EMBL" id="MDV2078353.1"/>
    </source>
</evidence>
<dbReference type="CDD" id="cd06171">
    <property type="entry name" value="Sigma70_r4"/>
    <property type="match status" value="1"/>
</dbReference>
<comment type="caution">
    <text evidence="7">The sequence shown here is derived from an EMBL/GenBank/DDBJ whole genome shotgun (WGS) entry which is preliminary data.</text>
</comment>
<dbReference type="RefSeq" id="WP_227173516.1">
    <property type="nucleotide sequence ID" value="NZ_BAABBC010000036.1"/>
</dbReference>
<dbReference type="PANTHER" id="PTHR43133:SF63">
    <property type="entry name" value="RNA POLYMERASE SIGMA FACTOR FECI-RELATED"/>
    <property type="match status" value="1"/>
</dbReference>
<dbReference type="EMBL" id="JAWIIJ010000003">
    <property type="protein sequence ID" value="MDV2078353.1"/>
    <property type="molecule type" value="Genomic_DNA"/>
</dbReference>
<evidence type="ECO:0000256" key="2">
    <source>
        <dbReference type="ARBA" id="ARBA00023015"/>
    </source>
</evidence>
<reference evidence="7 8" key="1">
    <citation type="submission" date="2023-10" db="EMBL/GenBank/DDBJ databases">
        <title>Characteristics and mechanism of a salt-tolerant marine origin heterotrophic nitrifying- aerobic denitrifying bacteria Marinobacter xestospongiae HN1.</title>
        <authorList>
            <person name="Qi R."/>
        </authorList>
    </citation>
    <scope>NUCLEOTIDE SEQUENCE [LARGE SCALE GENOMIC DNA]</scope>
    <source>
        <strain evidence="7 8">HN1</strain>
    </source>
</reference>
<keyword evidence="4" id="KW-0804">Transcription</keyword>
<evidence type="ECO:0000256" key="1">
    <source>
        <dbReference type="ARBA" id="ARBA00010641"/>
    </source>
</evidence>
<feature type="domain" description="RNA polymerase sigma-70 region 2" evidence="5">
    <location>
        <begin position="23"/>
        <end position="87"/>
    </location>
</feature>
<dbReference type="InterPro" id="IPR007627">
    <property type="entry name" value="RNA_pol_sigma70_r2"/>
</dbReference>
<dbReference type="InterPro" id="IPR036388">
    <property type="entry name" value="WH-like_DNA-bd_sf"/>
</dbReference>
<dbReference type="SUPFAM" id="SSF88659">
    <property type="entry name" value="Sigma3 and sigma4 domains of RNA polymerase sigma factors"/>
    <property type="match status" value="1"/>
</dbReference>
<dbReference type="InterPro" id="IPR014284">
    <property type="entry name" value="RNA_pol_sigma-70_dom"/>
</dbReference>
<dbReference type="Gene3D" id="1.10.10.10">
    <property type="entry name" value="Winged helix-like DNA-binding domain superfamily/Winged helix DNA-binding domain"/>
    <property type="match status" value="1"/>
</dbReference>
<dbReference type="Pfam" id="PF08281">
    <property type="entry name" value="Sigma70_r4_2"/>
    <property type="match status" value="1"/>
</dbReference>
<dbReference type="PANTHER" id="PTHR43133">
    <property type="entry name" value="RNA POLYMERASE ECF-TYPE SIGMA FACTO"/>
    <property type="match status" value="1"/>
</dbReference>
<dbReference type="InterPro" id="IPR013249">
    <property type="entry name" value="RNA_pol_sigma70_r4_t2"/>
</dbReference>
<organism evidence="7 8">
    <name type="scientific">Marinobacter xestospongiae</name>
    <dbReference type="NCBI Taxonomy" id="994319"/>
    <lineage>
        <taxon>Bacteria</taxon>
        <taxon>Pseudomonadati</taxon>
        <taxon>Pseudomonadota</taxon>
        <taxon>Gammaproteobacteria</taxon>
        <taxon>Pseudomonadales</taxon>
        <taxon>Marinobacteraceae</taxon>
        <taxon>Marinobacter</taxon>
    </lineage>
</organism>
<dbReference type="InterPro" id="IPR013325">
    <property type="entry name" value="RNA_pol_sigma_r2"/>
</dbReference>
<keyword evidence="3" id="KW-0731">Sigma factor</keyword>
<name>A0ABU3VVP6_9GAMM</name>
<dbReference type="SUPFAM" id="SSF88946">
    <property type="entry name" value="Sigma2 domain of RNA polymerase sigma factors"/>
    <property type="match status" value="1"/>
</dbReference>
<keyword evidence="8" id="KW-1185">Reference proteome</keyword>